<feature type="coiled-coil region" evidence="1">
    <location>
        <begin position="66"/>
        <end position="93"/>
    </location>
</feature>
<keyword evidence="4" id="KW-1185">Reference proteome</keyword>
<reference evidence="3 4" key="1">
    <citation type="submission" date="2021-03" db="EMBL/GenBank/DDBJ databases">
        <title>Isolation and description of Capnocytophaga bilenii sp. nov., a novel Capnocytophaga species, isolated from a gingivitis subject.</title>
        <authorList>
            <person name="Antezack A."/>
            <person name="Monnet-Corti V."/>
            <person name="La Scola B."/>
        </authorList>
    </citation>
    <scope>NUCLEOTIDE SEQUENCE [LARGE SCALE GENOMIC DNA]</scope>
    <source>
        <strain evidence="3 4">Marseille-Q4570</strain>
    </source>
</reference>
<evidence type="ECO:0000313" key="3">
    <source>
        <dbReference type="EMBL" id="MBO1883078.1"/>
    </source>
</evidence>
<evidence type="ECO:0000256" key="1">
    <source>
        <dbReference type="SAM" id="Coils"/>
    </source>
</evidence>
<evidence type="ECO:0008006" key="5">
    <source>
        <dbReference type="Google" id="ProtNLM"/>
    </source>
</evidence>
<dbReference type="RefSeq" id="WP_208057586.1">
    <property type="nucleotide sequence ID" value="NZ_JAGDYP010000001.1"/>
</dbReference>
<evidence type="ECO:0000256" key="2">
    <source>
        <dbReference type="SAM" id="Phobius"/>
    </source>
</evidence>
<protein>
    <recommendedName>
        <fullName evidence="5">Chromosome partitioning protein ParA</fullName>
    </recommendedName>
</protein>
<sequence>MSNNYESSTTTKNAALPAYNSGINTDEEPPKGGGVFSKIIILLLALATGGLGYYTYSLYQDKEATELDFQKQKTQVENELKALKNSYDRVVDENKNVSSDLLEARNKIRKYIDSLQAMKVNISALARYKNQAFALAKERDFLLKKNDSLLRVNRSIRKNLDSISTQLSARSAKLDSLTQQAKKLKEVVDEGAALQIAKLVAEGVKGSKNKITEKARATDKIRVCFTVEGNKIAKKGNRFFYIKVSAPSGTVLGANEEQSKAGVSIRYSTATKFIYSNKSVDVCDFISKATKDFEKGTYKITVYDDRLAEVGTSELILK</sequence>
<accession>A0ABS3PUS6</accession>
<keyword evidence="2" id="KW-1133">Transmembrane helix</keyword>
<organism evidence="3 4">
    <name type="scientific">Capnocytophaga bilenii</name>
    <dbReference type="NCBI Taxonomy" id="2819369"/>
    <lineage>
        <taxon>Bacteria</taxon>
        <taxon>Pseudomonadati</taxon>
        <taxon>Bacteroidota</taxon>
        <taxon>Flavobacteriia</taxon>
        <taxon>Flavobacteriales</taxon>
        <taxon>Flavobacteriaceae</taxon>
        <taxon>Capnocytophaga</taxon>
    </lineage>
</organism>
<comment type="caution">
    <text evidence="3">The sequence shown here is derived from an EMBL/GenBank/DDBJ whole genome shotgun (WGS) entry which is preliminary data.</text>
</comment>
<feature type="transmembrane region" description="Helical" evidence="2">
    <location>
        <begin position="35"/>
        <end position="56"/>
    </location>
</feature>
<proteinExistence type="predicted"/>
<gene>
    <name evidence="3" type="ORF">J4N46_01190</name>
</gene>
<evidence type="ECO:0000313" key="4">
    <source>
        <dbReference type="Proteomes" id="UP000681610"/>
    </source>
</evidence>
<keyword evidence="1" id="KW-0175">Coiled coil</keyword>
<name>A0ABS3PUS6_9FLAO</name>
<keyword evidence="2" id="KW-0812">Transmembrane</keyword>
<dbReference type="EMBL" id="JAGDYP010000001">
    <property type="protein sequence ID" value="MBO1883078.1"/>
    <property type="molecule type" value="Genomic_DNA"/>
</dbReference>
<dbReference type="Proteomes" id="UP000681610">
    <property type="component" value="Unassembled WGS sequence"/>
</dbReference>
<keyword evidence="2" id="KW-0472">Membrane</keyword>